<dbReference type="SUPFAM" id="SSF47413">
    <property type="entry name" value="lambda repressor-like DNA-binding domains"/>
    <property type="match status" value="1"/>
</dbReference>
<dbReference type="SMART" id="SM00530">
    <property type="entry name" value="HTH_XRE"/>
    <property type="match status" value="1"/>
</dbReference>
<sequence>MPSVIQWDDIYKKLDAIDRKERDEISLAVKIASAVIDRRAELGWSRAELARHAGLKESEIAKIESGSIPNEETLQKILNTLGIE</sequence>
<reference evidence="2 3" key="1">
    <citation type="submission" date="2023-07" db="EMBL/GenBank/DDBJ databases">
        <title>Genomic Encyclopedia of Type Strains, Phase IV (KMG-IV): sequencing the most valuable type-strain genomes for metagenomic binning, comparative biology and taxonomic classification.</title>
        <authorList>
            <person name="Goeker M."/>
        </authorList>
    </citation>
    <scope>NUCLEOTIDE SEQUENCE [LARGE SCALE GENOMIC DNA]</scope>
    <source>
        <strain evidence="2 3">DSM 17740</strain>
    </source>
</reference>
<dbReference type="PROSITE" id="PS50943">
    <property type="entry name" value="HTH_CROC1"/>
    <property type="match status" value="1"/>
</dbReference>
<proteinExistence type="predicted"/>
<evidence type="ECO:0000259" key="1">
    <source>
        <dbReference type="PROSITE" id="PS50943"/>
    </source>
</evidence>
<dbReference type="CDD" id="cd00093">
    <property type="entry name" value="HTH_XRE"/>
    <property type="match status" value="1"/>
</dbReference>
<dbReference type="Pfam" id="PF01381">
    <property type="entry name" value="HTH_3"/>
    <property type="match status" value="1"/>
</dbReference>
<organism evidence="2 3">
    <name type="scientific">Caldalkalibacillus uzonensis</name>
    <dbReference type="NCBI Taxonomy" id="353224"/>
    <lineage>
        <taxon>Bacteria</taxon>
        <taxon>Bacillati</taxon>
        <taxon>Bacillota</taxon>
        <taxon>Bacilli</taxon>
        <taxon>Bacillales</taxon>
        <taxon>Bacillaceae</taxon>
        <taxon>Caldalkalibacillus</taxon>
    </lineage>
</organism>
<dbReference type="InterPro" id="IPR001387">
    <property type="entry name" value="Cro/C1-type_HTH"/>
</dbReference>
<dbReference type="Proteomes" id="UP001232445">
    <property type="component" value="Unassembled WGS sequence"/>
</dbReference>
<dbReference type="InterPro" id="IPR010982">
    <property type="entry name" value="Lambda_DNA-bd_dom_sf"/>
</dbReference>
<protein>
    <submittedName>
        <fullName evidence="2">Ribosome-binding protein aMBF1 (Putative translation factor)</fullName>
    </submittedName>
</protein>
<feature type="domain" description="HTH cro/C1-type" evidence="1">
    <location>
        <begin position="35"/>
        <end position="84"/>
    </location>
</feature>
<keyword evidence="3" id="KW-1185">Reference proteome</keyword>
<dbReference type="Gene3D" id="1.10.260.40">
    <property type="entry name" value="lambda repressor-like DNA-binding domains"/>
    <property type="match status" value="1"/>
</dbReference>
<evidence type="ECO:0000313" key="3">
    <source>
        <dbReference type="Proteomes" id="UP001232445"/>
    </source>
</evidence>
<accession>A0ABU0CP12</accession>
<dbReference type="EMBL" id="JAUSUQ010000003">
    <property type="protein sequence ID" value="MDQ0338150.1"/>
    <property type="molecule type" value="Genomic_DNA"/>
</dbReference>
<evidence type="ECO:0000313" key="2">
    <source>
        <dbReference type="EMBL" id="MDQ0338150.1"/>
    </source>
</evidence>
<comment type="caution">
    <text evidence="2">The sequence shown here is derived from an EMBL/GenBank/DDBJ whole genome shotgun (WGS) entry which is preliminary data.</text>
</comment>
<name>A0ABU0CP12_9BACI</name>
<gene>
    <name evidence="2" type="ORF">J2S00_000934</name>
</gene>